<protein>
    <recommendedName>
        <fullName evidence="3">histidine kinase</fullName>
        <ecNumber evidence="3">2.7.13.3</ecNumber>
    </recommendedName>
</protein>
<evidence type="ECO:0000256" key="2">
    <source>
        <dbReference type="ARBA" id="ARBA00004236"/>
    </source>
</evidence>
<accession>A0ABS5TSI5</accession>
<evidence type="ECO:0000313" key="12">
    <source>
        <dbReference type="EMBL" id="MBT0773760.1"/>
    </source>
</evidence>
<keyword evidence="9" id="KW-0902">Two-component regulatory system</keyword>
<dbReference type="CDD" id="cd00082">
    <property type="entry name" value="HisKA"/>
    <property type="match status" value="1"/>
</dbReference>
<keyword evidence="6" id="KW-0812">Transmembrane</keyword>
<organism evidence="12 13">
    <name type="scientific">Kineosporia corallincola</name>
    <dbReference type="NCBI Taxonomy" id="2835133"/>
    <lineage>
        <taxon>Bacteria</taxon>
        <taxon>Bacillati</taxon>
        <taxon>Actinomycetota</taxon>
        <taxon>Actinomycetes</taxon>
        <taxon>Kineosporiales</taxon>
        <taxon>Kineosporiaceae</taxon>
        <taxon>Kineosporia</taxon>
    </lineage>
</organism>
<keyword evidence="10" id="KW-0472">Membrane</keyword>
<dbReference type="Pfam" id="PF00512">
    <property type="entry name" value="HisKA"/>
    <property type="match status" value="1"/>
</dbReference>
<evidence type="ECO:0000256" key="6">
    <source>
        <dbReference type="ARBA" id="ARBA00022692"/>
    </source>
</evidence>
<dbReference type="Proteomes" id="UP001197247">
    <property type="component" value="Unassembled WGS sequence"/>
</dbReference>
<feature type="domain" description="Histidine kinase" evidence="11">
    <location>
        <begin position="254"/>
        <end position="468"/>
    </location>
</feature>
<dbReference type="InterPro" id="IPR036890">
    <property type="entry name" value="HATPase_C_sf"/>
</dbReference>
<dbReference type="PROSITE" id="PS50109">
    <property type="entry name" value="HIS_KIN"/>
    <property type="match status" value="1"/>
</dbReference>
<keyword evidence="8" id="KW-1133">Transmembrane helix</keyword>
<dbReference type="InterPro" id="IPR003594">
    <property type="entry name" value="HATPase_dom"/>
</dbReference>
<evidence type="ECO:0000256" key="7">
    <source>
        <dbReference type="ARBA" id="ARBA00022777"/>
    </source>
</evidence>
<dbReference type="InterPro" id="IPR004358">
    <property type="entry name" value="Sig_transdc_His_kin-like_C"/>
</dbReference>
<keyword evidence="4" id="KW-0597">Phosphoprotein</keyword>
<dbReference type="EC" id="2.7.13.3" evidence="3"/>
<dbReference type="SUPFAM" id="SSF55874">
    <property type="entry name" value="ATPase domain of HSP90 chaperone/DNA topoisomerase II/histidine kinase"/>
    <property type="match status" value="1"/>
</dbReference>
<dbReference type="InterPro" id="IPR050428">
    <property type="entry name" value="TCS_sensor_his_kinase"/>
</dbReference>
<dbReference type="Pfam" id="PF02518">
    <property type="entry name" value="HATPase_c"/>
    <property type="match status" value="1"/>
</dbReference>
<dbReference type="PANTHER" id="PTHR45436">
    <property type="entry name" value="SENSOR HISTIDINE KINASE YKOH"/>
    <property type="match status" value="1"/>
</dbReference>
<keyword evidence="5" id="KW-0808">Transferase</keyword>
<evidence type="ECO:0000259" key="11">
    <source>
        <dbReference type="PROSITE" id="PS50109"/>
    </source>
</evidence>
<dbReference type="InterPro" id="IPR036097">
    <property type="entry name" value="HisK_dim/P_sf"/>
</dbReference>
<dbReference type="PRINTS" id="PR00344">
    <property type="entry name" value="BCTRLSENSOR"/>
</dbReference>
<keyword evidence="7" id="KW-0418">Kinase</keyword>
<comment type="catalytic activity">
    <reaction evidence="1">
        <text>ATP + protein L-histidine = ADP + protein N-phospho-L-histidine.</text>
        <dbReference type="EC" id="2.7.13.3"/>
    </reaction>
</comment>
<evidence type="ECO:0000256" key="9">
    <source>
        <dbReference type="ARBA" id="ARBA00023012"/>
    </source>
</evidence>
<keyword evidence="13" id="KW-1185">Reference proteome</keyword>
<evidence type="ECO:0000256" key="1">
    <source>
        <dbReference type="ARBA" id="ARBA00000085"/>
    </source>
</evidence>
<dbReference type="RefSeq" id="WP_214160302.1">
    <property type="nucleotide sequence ID" value="NZ_JAHBAY010000020.1"/>
</dbReference>
<comment type="caution">
    <text evidence="12">The sequence shown here is derived from an EMBL/GenBank/DDBJ whole genome shotgun (WGS) entry which is preliminary data.</text>
</comment>
<evidence type="ECO:0000313" key="13">
    <source>
        <dbReference type="Proteomes" id="UP001197247"/>
    </source>
</evidence>
<dbReference type="EMBL" id="JAHBAY010000020">
    <property type="protein sequence ID" value="MBT0773760.1"/>
    <property type="molecule type" value="Genomic_DNA"/>
</dbReference>
<name>A0ABS5TSI5_9ACTN</name>
<dbReference type="InterPro" id="IPR003661">
    <property type="entry name" value="HisK_dim/P_dom"/>
</dbReference>
<dbReference type="SMART" id="SM00388">
    <property type="entry name" value="HisKA"/>
    <property type="match status" value="1"/>
</dbReference>
<dbReference type="Gene3D" id="1.10.287.130">
    <property type="match status" value="1"/>
</dbReference>
<dbReference type="InterPro" id="IPR005467">
    <property type="entry name" value="His_kinase_dom"/>
</dbReference>
<dbReference type="PANTHER" id="PTHR45436:SF5">
    <property type="entry name" value="SENSOR HISTIDINE KINASE TRCS"/>
    <property type="match status" value="1"/>
</dbReference>
<evidence type="ECO:0000256" key="3">
    <source>
        <dbReference type="ARBA" id="ARBA00012438"/>
    </source>
</evidence>
<dbReference type="CDD" id="cd00075">
    <property type="entry name" value="HATPase"/>
    <property type="match status" value="1"/>
</dbReference>
<comment type="subcellular location">
    <subcellularLocation>
        <location evidence="2">Cell membrane</location>
    </subcellularLocation>
</comment>
<evidence type="ECO:0000256" key="8">
    <source>
        <dbReference type="ARBA" id="ARBA00022989"/>
    </source>
</evidence>
<gene>
    <name evidence="12" type="ORF">KIH74_32745</name>
</gene>
<dbReference type="SUPFAM" id="SSF47384">
    <property type="entry name" value="Homodimeric domain of signal transducing histidine kinase"/>
    <property type="match status" value="1"/>
</dbReference>
<proteinExistence type="predicted"/>
<reference evidence="12 13" key="1">
    <citation type="submission" date="2021-05" db="EMBL/GenBank/DDBJ databases">
        <title>Kineosporia and Streptomyces sp. nov. two new marine actinobacteria isolated from Coral.</title>
        <authorList>
            <person name="Buangrab K."/>
            <person name="Sutthacheep M."/>
            <person name="Yeemin T."/>
            <person name="Harunari E."/>
            <person name="Igarashi Y."/>
            <person name="Kanchanasin P."/>
            <person name="Tanasupawat S."/>
            <person name="Phongsopitanun W."/>
        </authorList>
    </citation>
    <scope>NUCLEOTIDE SEQUENCE [LARGE SCALE GENOMIC DNA]</scope>
    <source>
        <strain evidence="12 13">J2-2</strain>
    </source>
</reference>
<dbReference type="SMART" id="SM00387">
    <property type="entry name" value="HATPase_c"/>
    <property type="match status" value="1"/>
</dbReference>
<sequence length="478" mass="50621">MRWRPGSIRGRLLAAVVLAMTVVLAGSAAVTAWGLRSYLDGRISDRLHTVRGRIQQVIGLNVANQGGLRVNERQLDLLFGDNTGLILVIDGRAGFALGLPDVPAGRLVRAASASPGEVVFVDDDEAAAAIDVPSQGLSIVLDGADEAVDVDSIVLAVSREDDLKTVARLIRIGLLTGLAALTLLCVLVALTVRAGLRPLTDLAEAVQAVGRGERGPDAVPMRGSTETEQVAVAVRDAFTARARAEDRLRSFVADASHELRTPLTKIGGWVDLYLQGAVRGEEGVQAAMEKVEAEVGRMGLLVEELSLLARLDAQVPLDLSAADLTELADEVLDDARVVADDRTFTLESPGPLVVPADAERLRRVLRNLVGNAVQHTPAGTPVEVSLRLHQDRALIAVRDHGEGIPADQLPKLFERFWRADESRTRAQGGSGLGLAIVEAVVVAHGGTVEVTSVVGEGTTVTIALPDRAHRNGSARNHP</sequence>
<evidence type="ECO:0000256" key="4">
    <source>
        <dbReference type="ARBA" id="ARBA00022553"/>
    </source>
</evidence>
<evidence type="ECO:0000256" key="10">
    <source>
        <dbReference type="ARBA" id="ARBA00023136"/>
    </source>
</evidence>
<evidence type="ECO:0000256" key="5">
    <source>
        <dbReference type="ARBA" id="ARBA00022679"/>
    </source>
</evidence>
<dbReference type="Gene3D" id="3.30.565.10">
    <property type="entry name" value="Histidine kinase-like ATPase, C-terminal domain"/>
    <property type="match status" value="1"/>
</dbReference>